<accession>A0A2T5RJ21</accession>
<dbReference type="OrthoDB" id="9792436at2"/>
<gene>
    <name evidence="6" type="ORF">C8C76_11747</name>
</gene>
<dbReference type="SUPFAM" id="SSF50475">
    <property type="entry name" value="FMN-binding split barrel"/>
    <property type="match status" value="1"/>
</dbReference>
<evidence type="ECO:0000256" key="4">
    <source>
        <dbReference type="ARBA" id="ARBA00038054"/>
    </source>
</evidence>
<name>A0A2T5RJ21_9FIRM</name>
<evidence type="ECO:0000313" key="6">
    <source>
        <dbReference type="EMBL" id="PTV98390.1"/>
    </source>
</evidence>
<reference evidence="6 7" key="1">
    <citation type="submission" date="2018-04" db="EMBL/GenBank/DDBJ databases">
        <title>Subsurface microbial communities from deep shales in Ohio and West Virginia, USA.</title>
        <authorList>
            <person name="Wrighton K."/>
        </authorList>
    </citation>
    <scope>NUCLEOTIDE SEQUENCE [LARGE SCALE GENOMIC DNA]</scope>
    <source>
        <strain evidence="6 7">WC1</strain>
    </source>
</reference>
<dbReference type="GO" id="GO:0010181">
    <property type="term" value="F:FMN binding"/>
    <property type="evidence" value="ECO:0007669"/>
    <property type="project" value="InterPro"/>
</dbReference>
<sequence length="214" mass="24593">MKKEFSHKPDLYEDQWPGEFNTFSWGDYLTAIPSPIFLITTYKSNRKPNACLQSWSTFTGDAGEFICLIGSVSKKGHLYESLLKTKECVLNFPAADIYDKCQATIQNNDFEDDEIEKSGLTAEKSKTVEAPRIAECFLNIECDFLWKKDHFKGANDVVVCLKMKHIAMDEDYYDENKKGRYGKTGYIYNIHSPRNPENGEIFDTDLGILKKYSE</sequence>
<dbReference type="InterPro" id="IPR002563">
    <property type="entry name" value="Flavin_Rdtase-like_dom"/>
</dbReference>
<dbReference type="EMBL" id="QAXS01000017">
    <property type="protein sequence ID" value="PTV98390.1"/>
    <property type="molecule type" value="Genomic_DNA"/>
</dbReference>
<comment type="similarity">
    <text evidence="4">Belongs to the flavoredoxin family.</text>
</comment>
<evidence type="ECO:0000256" key="3">
    <source>
        <dbReference type="ARBA" id="ARBA00022643"/>
    </source>
</evidence>
<dbReference type="PANTHER" id="PTHR33798:SF5">
    <property type="entry name" value="FLAVIN REDUCTASE LIKE DOMAIN-CONTAINING PROTEIN"/>
    <property type="match status" value="1"/>
</dbReference>
<evidence type="ECO:0000259" key="5">
    <source>
        <dbReference type="Pfam" id="PF01613"/>
    </source>
</evidence>
<protein>
    <submittedName>
        <fullName evidence="6">Flavin reductase (DIM6/NTAB) family NADH-FMN oxidoreductase RutF</fullName>
    </submittedName>
</protein>
<dbReference type="GO" id="GO:0016646">
    <property type="term" value="F:oxidoreductase activity, acting on the CH-NH group of donors, NAD or NADP as acceptor"/>
    <property type="evidence" value="ECO:0007669"/>
    <property type="project" value="UniProtKB-ARBA"/>
</dbReference>
<keyword evidence="2" id="KW-0285">Flavoprotein</keyword>
<comment type="caution">
    <text evidence="6">The sequence shown here is derived from an EMBL/GenBank/DDBJ whole genome shotgun (WGS) entry which is preliminary data.</text>
</comment>
<proteinExistence type="inferred from homology"/>
<evidence type="ECO:0000313" key="7">
    <source>
        <dbReference type="Proteomes" id="UP000244089"/>
    </source>
</evidence>
<dbReference type="AlphaFoldDB" id="A0A2T5RJ21"/>
<evidence type="ECO:0000256" key="1">
    <source>
        <dbReference type="ARBA" id="ARBA00001917"/>
    </source>
</evidence>
<comment type="cofactor">
    <cofactor evidence="1">
        <name>FMN</name>
        <dbReference type="ChEBI" id="CHEBI:58210"/>
    </cofactor>
</comment>
<dbReference type="Proteomes" id="UP000244089">
    <property type="component" value="Unassembled WGS sequence"/>
</dbReference>
<dbReference type="InterPro" id="IPR012349">
    <property type="entry name" value="Split_barrel_FMN-bd"/>
</dbReference>
<dbReference type="Pfam" id="PF01613">
    <property type="entry name" value="Flavin_Reduct"/>
    <property type="match status" value="1"/>
</dbReference>
<dbReference type="Gene3D" id="2.30.110.10">
    <property type="entry name" value="Electron Transport, Fmn-binding Protein, Chain A"/>
    <property type="match status" value="1"/>
</dbReference>
<keyword evidence="3" id="KW-0288">FMN</keyword>
<dbReference type="PANTHER" id="PTHR33798">
    <property type="entry name" value="FLAVOPROTEIN OXYGENASE"/>
    <property type="match status" value="1"/>
</dbReference>
<dbReference type="RefSeq" id="WP_108140523.1">
    <property type="nucleotide sequence ID" value="NZ_QAXS01000017.1"/>
</dbReference>
<feature type="domain" description="Flavin reductase like" evidence="5">
    <location>
        <begin position="31"/>
        <end position="171"/>
    </location>
</feature>
<organism evidence="6 7">
    <name type="scientific">Halanaerobium saccharolyticum</name>
    <dbReference type="NCBI Taxonomy" id="43595"/>
    <lineage>
        <taxon>Bacteria</taxon>
        <taxon>Bacillati</taxon>
        <taxon>Bacillota</taxon>
        <taxon>Clostridia</taxon>
        <taxon>Halanaerobiales</taxon>
        <taxon>Halanaerobiaceae</taxon>
        <taxon>Halanaerobium</taxon>
    </lineage>
</organism>
<evidence type="ECO:0000256" key="2">
    <source>
        <dbReference type="ARBA" id="ARBA00022630"/>
    </source>
</evidence>